<gene>
    <name evidence="1" type="ORF">H920_14547</name>
</gene>
<reference evidence="1 2" key="1">
    <citation type="submission" date="2013-11" db="EMBL/GenBank/DDBJ databases">
        <title>The Damaraland mole rat (Fukomys damarensis) genome and evolution of African mole rats.</title>
        <authorList>
            <person name="Gladyshev V.N."/>
            <person name="Fang X."/>
        </authorList>
    </citation>
    <scope>NUCLEOTIDE SEQUENCE [LARGE SCALE GENOMIC DNA]</scope>
    <source>
        <tissue evidence="1">Liver</tissue>
    </source>
</reference>
<protein>
    <submittedName>
        <fullName evidence="1">Uncharacterized protein</fullName>
    </submittedName>
</protein>
<evidence type="ECO:0000313" key="1">
    <source>
        <dbReference type="EMBL" id="KFO24092.1"/>
    </source>
</evidence>
<organism evidence="1 2">
    <name type="scientific">Fukomys damarensis</name>
    <name type="common">Damaraland mole rat</name>
    <name type="synonym">Cryptomys damarensis</name>
    <dbReference type="NCBI Taxonomy" id="885580"/>
    <lineage>
        <taxon>Eukaryota</taxon>
        <taxon>Metazoa</taxon>
        <taxon>Chordata</taxon>
        <taxon>Craniata</taxon>
        <taxon>Vertebrata</taxon>
        <taxon>Euteleostomi</taxon>
        <taxon>Mammalia</taxon>
        <taxon>Eutheria</taxon>
        <taxon>Euarchontoglires</taxon>
        <taxon>Glires</taxon>
        <taxon>Rodentia</taxon>
        <taxon>Hystricomorpha</taxon>
        <taxon>Bathyergidae</taxon>
        <taxon>Fukomys</taxon>
    </lineage>
</organism>
<evidence type="ECO:0000313" key="2">
    <source>
        <dbReference type="Proteomes" id="UP000028990"/>
    </source>
</evidence>
<accession>A0A091CZC1</accession>
<dbReference type="AlphaFoldDB" id="A0A091CZC1"/>
<sequence>MESWNLQIQHKGSVAKHDTPGKCSSTHCPPGVTWRKGVPTEEDGSFKVWPQSMELPLHCEACDGVSNGATLGAGKLGSPNTQKAAIVGQCCTRQHSVSCCLSAEVGSESEWLISVLGIWHCWSPALSTSILLPTVHYAWYMEVIAEQYRCNNRRPV</sequence>
<name>A0A091CZC1_FUKDA</name>
<dbReference type="EMBL" id="KN123659">
    <property type="protein sequence ID" value="KFO24092.1"/>
    <property type="molecule type" value="Genomic_DNA"/>
</dbReference>
<keyword evidence="2" id="KW-1185">Reference proteome</keyword>
<proteinExistence type="predicted"/>
<dbReference type="Proteomes" id="UP000028990">
    <property type="component" value="Unassembled WGS sequence"/>
</dbReference>